<keyword evidence="1" id="KW-0472">Membrane</keyword>
<dbReference type="AlphaFoldDB" id="A0A949T5N0"/>
<dbReference type="EMBL" id="JABULY010000010">
    <property type="protein sequence ID" value="MBV6532332.1"/>
    <property type="molecule type" value="Genomic_DNA"/>
</dbReference>
<evidence type="ECO:0000313" key="4">
    <source>
        <dbReference type="Proteomes" id="UP000732858"/>
    </source>
</evidence>
<dbReference type="Pfam" id="PF05437">
    <property type="entry name" value="AzlD"/>
    <property type="match status" value="1"/>
</dbReference>
<evidence type="ECO:0000313" key="5">
    <source>
        <dbReference type="Proteomes" id="UP001196379"/>
    </source>
</evidence>
<dbReference type="GeneID" id="65548286"/>
<protein>
    <submittedName>
        <fullName evidence="3">AzlD domain-containing protein</fullName>
    </submittedName>
</protein>
<keyword evidence="1" id="KW-0812">Transmembrane</keyword>
<dbReference type="RefSeq" id="WP_157402495.1">
    <property type="nucleotide sequence ID" value="NZ_JABULY010000010.1"/>
</dbReference>
<sequence>MHTLDIIYMLIALTLGTQLCRFLPFFLPKNLMNHPILQKLNRILPLVIMVLLLITSVSIPQNNQGYVLFGAQVLALVSVVISYKYLNNILLSVSLGILNLNLSLWLFS</sequence>
<dbReference type="Proteomes" id="UP000732858">
    <property type="component" value="Unassembled WGS sequence"/>
</dbReference>
<dbReference type="Proteomes" id="UP001196379">
    <property type="component" value="Unassembled WGS sequence"/>
</dbReference>
<dbReference type="EMBL" id="JABUMC010000028">
    <property type="protein sequence ID" value="MBV6547461.1"/>
    <property type="molecule type" value="Genomic_DNA"/>
</dbReference>
<proteinExistence type="predicted"/>
<evidence type="ECO:0000313" key="2">
    <source>
        <dbReference type="EMBL" id="MBV6532332.1"/>
    </source>
</evidence>
<feature type="transmembrane region" description="Helical" evidence="1">
    <location>
        <begin position="40"/>
        <end position="59"/>
    </location>
</feature>
<dbReference type="OrthoDB" id="5681632at2"/>
<feature type="transmembrane region" description="Helical" evidence="1">
    <location>
        <begin position="65"/>
        <end position="82"/>
    </location>
</feature>
<evidence type="ECO:0000256" key="1">
    <source>
        <dbReference type="SAM" id="Phobius"/>
    </source>
</evidence>
<keyword evidence="1" id="KW-1133">Transmembrane helix</keyword>
<feature type="transmembrane region" description="Helical" evidence="1">
    <location>
        <begin position="89"/>
        <end position="107"/>
    </location>
</feature>
<accession>A0A949T5N0</accession>
<organism evidence="3 4">
    <name type="scientific">Ursidibacter maritimus</name>
    <dbReference type="NCBI Taxonomy" id="1331689"/>
    <lineage>
        <taxon>Bacteria</taxon>
        <taxon>Pseudomonadati</taxon>
        <taxon>Pseudomonadota</taxon>
        <taxon>Gammaproteobacteria</taxon>
        <taxon>Pasteurellales</taxon>
        <taxon>Pasteurellaceae</taxon>
        <taxon>Ursidibacter</taxon>
    </lineage>
</organism>
<evidence type="ECO:0000313" key="3">
    <source>
        <dbReference type="EMBL" id="MBV6547461.1"/>
    </source>
</evidence>
<comment type="caution">
    <text evidence="3">The sequence shown here is derived from an EMBL/GenBank/DDBJ whole genome shotgun (WGS) entry which is preliminary data.</text>
</comment>
<gene>
    <name evidence="2" type="ORF">HT657_09415</name>
    <name evidence="3" type="ORF">HT672_09290</name>
</gene>
<reference evidence="3 5" key="1">
    <citation type="journal article" date="2021" name="Mol. Ecol.">
        <title>Polar bear-adapted Ursidibacter maritimus are remarkably conserved after generations in captivity.</title>
        <authorList>
            <person name="Espinosa-Gongora C."/>
            <person name="Hansen M.J."/>
            <person name="Bertelsen M.F."/>
            <person name="Bojesen A.M."/>
        </authorList>
    </citation>
    <scope>NUCLEOTIDE SEQUENCE</scope>
    <source>
        <strain evidence="3">Pb43105x</strain>
        <strain evidence="2 5">Pb43106</strain>
    </source>
</reference>
<feature type="transmembrane region" description="Helical" evidence="1">
    <location>
        <begin position="6"/>
        <end position="28"/>
    </location>
</feature>
<dbReference type="InterPro" id="IPR008407">
    <property type="entry name" value="Brnchd-chn_aa_trnsp_AzlD"/>
</dbReference>
<name>A0A949T5N0_9PAST</name>
<keyword evidence="5" id="KW-1185">Reference proteome</keyword>